<dbReference type="EMBL" id="JAHRIP010000378">
    <property type="protein sequence ID" value="MEQ2279241.1"/>
    <property type="molecule type" value="Genomic_DNA"/>
</dbReference>
<keyword evidence="1" id="KW-0175">Coiled coil</keyword>
<keyword evidence="3" id="KW-1185">Reference proteome</keyword>
<feature type="coiled-coil region" evidence="1">
    <location>
        <begin position="209"/>
        <end position="236"/>
    </location>
</feature>
<organism evidence="2 3">
    <name type="scientific">Ameca splendens</name>
    <dbReference type="NCBI Taxonomy" id="208324"/>
    <lineage>
        <taxon>Eukaryota</taxon>
        <taxon>Metazoa</taxon>
        <taxon>Chordata</taxon>
        <taxon>Craniata</taxon>
        <taxon>Vertebrata</taxon>
        <taxon>Euteleostomi</taxon>
        <taxon>Actinopterygii</taxon>
        <taxon>Neopterygii</taxon>
        <taxon>Teleostei</taxon>
        <taxon>Neoteleostei</taxon>
        <taxon>Acanthomorphata</taxon>
        <taxon>Ovalentaria</taxon>
        <taxon>Atherinomorphae</taxon>
        <taxon>Cyprinodontiformes</taxon>
        <taxon>Goodeidae</taxon>
        <taxon>Ameca</taxon>
    </lineage>
</organism>
<gene>
    <name evidence="2" type="ORF">AMECASPLE_007439</name>
</gene>
<feature type="coiled-coil region" evidence="1">
    <location>
        <begin position="5"/>
        <end position="125"/>
    </location>
</feature>
<proteinExistence type="predicted"/>
<accession>A0ABV0XCS1</accession>
<evidence type="ECO:0000313" key="3">
    <source>
        <dbReference type="Proteomes" id="UP001469553"/>
    </source>
</evidence>
<evidence type="ECO:0000256" key="1">
    <source>
        <dbReference type="SAM" id="Coils"/>
    </source>
</evidence>
<dbReference type="Proteomes" id="UP001469553">
    <property type="component" value="Unassembled WGS sequence"/>
</dbReference>
<protein>
    <submittedName>
        <fullName evidence="2">Uncharacterized protein</fullName>
    </submittedName>
</protein>
<sequence>MRSALRDKEKNLASAKNRLAVVESSYKEELSAKKTKEQQLLRRLSNFDEELQRNRSALKQKDEELRSVSQRLAQMIRKNKHLNEVISAWKQEEQRSSLRQKEEELTLIKNKLAEMIRQNKHLNEEIFHRDLMLKSMFEQQEHQHNQKLAEMETFYKDRLNEERSARKEKEEEFISFKERTAKQLPISRDKVLEVETLYKKKLDEVGFALRNKEEELKSTQMRLNETEKFYEQLKKQRQTAGLKSSCHRCELLEHEHKQRMSEMENFYKEKLQMMRSSLKQKEEEVISFKKRLAAGMTVSLKTSNTESMNNPVSKTRLTEMYDNLKLLQWPKIKDQLKSKNINPEVTKYLIQKTFGAAFEEMQRKKQQIEEAFGLTESSRGITSQKVKEYRQLTVQNLQMVLFHSSKEDLLKTGFPEHGEQYLEDMVDLRPLTSESYWLGCLMALNKPPLQPDWKNHVPSMDPWDIFPRDIKSFAAV</sequence>
<name>A0ABV0XCS1_9TELE</name>
<reference evidence="2 3" key="1">
    <citation type="submission" date="2021-06" db="EMBL/GenBank/DDBJ databases">
        <authorList>
            <person name="Palmer J.M."/>
        </authorList>
    </citation>
    <scope>NUCLEOTIDE SEQUENCE [LARGE SCALE GENOMIC DNA]</scope>
    <source>
        <strain evidence="2 3">AS_MEX2019</strain>
        <tissue evidence="2">Muscle</tissue>
    </source>
</reference>
<comment type="caution">
    <text evidence="2">The sequence shown here is derived from an EMBL/GenBank/DDBJ whole genome shotgun (WGS) entry which is preliminary data.</text>
</comment>
<evidence type="ECO:0000313" key="2">
    <source>
        <dbReference type="EMBL" id="MEQ2279241.1"/>
    </source>
</evidence>